<keyword evidence="2" id="KW-1185">Reference proteome</keyword>
<accession>A0A0G9MXG7</accession>
<protein>
    <recommendedName>
        <fullName evidence="3">PilZ domain-containing protein</fullName>
    </recommendedName>
</protein>
<gene>
    <name evidence="1" type="ORF">AAW00_03080</name>
</gene>
<comment type="caution">
    <text evidence="1">The sequence shown here is derived from an EMBL/GenBank/DDBJ whole genome shotgun (WGS) entry which is preliminary data.</text>
</comment>
<dbReference type="Proteomes" id="UP000053464">
    <property type="component" value="Unassembled WGS sequence"/>
</dbReference>
<proteinExistence type="predicted"/>
<evidence type="ECO:0000313" key="2">
    <source>
        <dbReference type="Proteomes" id="UP000053464"/>
    </source>
</evidence>
<evidence type="ECO:0008006" key="3">
    <source>
        <dbReference type="Google" id="ProtNLM"/>
    </source>
</evidence>
<evidence type="ECO:0000313" key="1">
    <source>
        <dbReference type="EMBL" id="KLE35431.1"/>
    </source>
</evidence>
<dbReference type="EMBL" id="LBHB01000001">
    <property type="protein sequence ID" value="KLE35431.1"/>
    <property type="molecule type" value="Genomic_DNA"/>
</dbReference>
<dbReference type="PATRIC" id="fig|1581420.6.peg.621"/>
<dbReference type="AlphaFoldDB" id="A0A0G9MXG7"/>
<sequence length="111" mass="11741">MAPGAQPPPTSPRPREARARICVAARMQGSYSGEQPITVRDISQFGLGGEATALMADIGEDVTIVLASGDTLRGEIRWIDGDTFGLRLAAPLDVARLASVNALRQRLIAEA</sequence>
<name>A0A0G9MXG7_9SPHN</name>
<reference evidence="1 2" key="1">
    <citation type="submission" date="2015-04" db="EMBL/GenBank/DDBJ databases">
        <title>The draft genome sequence of Erythrobacter luteus KA37.</title>
        <authorList>
            <person name="Zhuang L."/>
            <person name="Liu Y."/>
            <person name="Shao Z."/>
        </authorList>
    </citation>
    <scope>NUCLEOTIDE SEQUENCE [LARGE SCALE GENOMIC DNA]</scope>
    <source>
        <strain evidence="1 2">KA37</strain>
    </source>
</reference>
<organism evidence="1 2">
    <name type="scientific">Aurantiacibacter luteus</name>
    <dbReference type="NCBI Taxonomy" id="1581420"/>
    <lineage>
        <taxon>Bacteria</taxon>
        <taxon>Pseudomonadati</taxon>
        <taxon>Pseudomonadota</taxon>
        <taxon>Alphaproteobacteria</taxon>
        <taxon>Sphingomonadales</taxon>
        <taxon>Erythrobacteraceae</taxon>
        <taxon>Aurantiacibacter</taxon>
    </lineage>
</organism>